<keyword evidence="1" id="KW-0175">Coiled coil</keyword>
<dbReference type="AlphaFoldDB" id="F4P9R5"/>
<feature type="compositionally biased region" description="Low complexity" evidence="2">
    <location>
        <begin position="26"/>
        <end position="38"/>
    </location>
</feature>
<proteinExistence type="predicted"/>
<organism evidence="4 5">
    <name type="scientific">Batrachochytrium dendrobatidis (strain JAM81 / FGSC 10211)</name>
    <name type="common">Frog chytrid fungus</name>
    <dbReference type="NCBI Taxonomy" id="684364"/>
    <lineage>
        <taxon>Eukaryota</taxon>
        <taxon>Fungi</taxon>
        <taxon>Fungi incertae sedis</taxon>
        <taxon>Chytridiomycota</taxon>
        <taxon>Chytridiomycota incertae sedis</taxon>
        <taxon>Chytridiomycetes</taxon>
        <taxon>Rhizophydiales</taxon>
        <taxon>Rhizophydiales incertae sedis</taxon>
        <taxon>Batrachochytrium</taxon>
    </lineage>
</organism>
<dbReference type="HOGENOM" id="CLU_054779_0_0_1"/>
<accession>F4P9R5</accession>
<reference evidence="4 5" key="1">
    <citation type="submission" date="2009-12" db="EMBL/GenBank/DDBJ databases">
        <title>The draft genome of Batrachochytrium dendrobatidis.</title>
        <authorList>
            <consortium name="US DOE Joint Genome Institute (JGI-PGF)"/>
            <person name="Kuo A."/>
            <person name="Salamov A."/>
            <person name="Schmutz J."/>
            <person name="Lucas S."/>
            <person name="Pitluck S."/>
            <person name="Rosenblum E."/>
            <person name="Stajich J."/>
            <person name="Eisen M."/>
            <person name="Grigoriev I.V."/>
        </authorList>
    </citation>
    <scope>NUCLEOTIDE SEQUENCE [LARGE SCALE GENOMIC DNA]</scope>
    <source>
        <strain evidence="5">JAM81 / FGSC 10211</strain>
    </source>
</reference>
<evidence type="ECO:0000313" key="4">
    <source>
        <dbReference type="EMBL" id="EGF77824.1"/>
    </source>
</evidence>
<dbReference type="InParanoid" id="F4P9R5"/>
<protein>
    <submittedName>
        <fullName evidence="4">Uncharacterized protein</fullName>
    </submittedName>
</protein>
<sequence>MKLAVTILASILAICSVTTAIPVNPSAATSAETSTSTAQPTEITSTESEYRKISHEEATGLVDISQFSENDANLIEEYLLMDQRYDDINKPYDVANFERLDQGKLVEQLTEQKEKLLHKPYQDENDPMYQEELENSKLKLKKALRELKRIAKKCERIGNSLYYATSQLNYSRENLAERLFQNGPSGTSLNSYVEFLESNRDFVEKIYESLTLQLSQQSKSE</sequence>
<gene>
    <name evidence="4" type="ORF">BATDEDRAFT_27099</name>
</gene>
<feature type="signal peptide" evidence="3">
    <location>
        <begin position="1"/>
        <end position="20"/>
    </location>
</feature>
<dbReference type="Proteomes" id="UP000007241">
    <property type="component" value="Unassembled WGS sequence"/>
</dbReference>
<evidence type="ECO:0000256" key="3">
    <source>
        <dbReference type="SAM" id="SignalP"/>
    </source>
</evidence>
<evidence type="ECO:0000256" key="1">
    <source>
        <dbReference type="SAM" id="Coils"/>
    </source>
</evidence>
<feature type="region of interest" description="Disordered" evidence="2">
    <location>
        <begin position="26"/>
        <end position="49"/>
    </location>
</feature>
<dbReference type="RefSeq" id="XP_006681378.1">
    <property type="nucleotide sequence ID" value="XM_006681315.1"/>
</dbReference>
<feature type="chain" id="PRO_5003312939" evidence="3">
    <location>
        <begin position="21"/>
        <end position="221"/>
    </location>
</feature>
<name>F4P9R5_BATDJ</name>
<keyword evidence="5" id="KW-1185">Reference proteome</keyword>
<feature type="coiled-coil region" evidence="1">
    <location>
        <begin position="130"/>
        <end position="157"/>
    </location>
</feature>
<evidence type="ECO:0000256" key="2">
    <source>
        <dbReference type="SAM" id="MobiDB-lite"/>
    </source>
</evidence>
<dbReference type="EMBL" id="GL882890">
    <property type="protein sequence ID" value="EGF77824.1"/>
    <property type="molecule type" value="Genomic_DNA"/>
</dbReference>
<keyword evidence="3" id="KW-0732">Signal</keyword>
<dbReference type="GeneID" id="18239229"/>
<evidence type="ECO:0000313" key="5">
    <source>
        <dbReference type="Proteomes" id="UP000007241"/>
    </source>
</evidence>